<feature type="region of interest" description="Disordered" evidence="1">
    <location>
        <begin position="1"/>
        <end position="21"/>
    </location>
</feature>
<dbReference type="Proteomes" id="UP001595912">
    <property type="component" value="Unassembled WGS sequence"/>
</dbReference>
<keyword evidence="4" id="KW-1185">Reference proteome</keyword>
<evidence type="ECO:0000313" key="3">
    <source>
        <dbReference type="EMBL" id="MFC4996352.1"/>
    </source>
</evidence>
<feature type="transmembrane region" description="Helical" evidence="2">
    <location>
        <begin position="28"/>
        <end position="48"/>
    </location>
</feature>
<evidence type="ECO:0000313" key="4">
    <source>
        <dbReference type="Proteomes" id="UP001595912"/>
    </source>
</evidence>
<dbReference type="RefSeq" id="WP_380112552.1">
    <property type="nucleotide sequence ID" value="NZ_JBHSIU010000003.1"/>
</dbReference>
<comment type="caution">
    <text evidence="3">The sequence shown here is derived from an EMBL/GenBank/DDBJ whole genome shotgun (WGS) entry which is preliminary data.</text>
</comment>
<keyword evidence="2" id="KW-0472">Membrane</keyword>
<dbReference type="EMBL" id="JBHSIU010000003">
    <property type="protein sequence ID" value="MFC4996352.1"/>
    <property type="molecule type" value="Genomic_DNA"/>
</dbReference>
<evidence type="ECO:0008006" key="5">
    <source>
        <dbReference type="Google" id="ProtNLM"/>
    </source>
</evidence>
<sequence>MTVRSGLKPTSASPAPRPLRRGSRRARLVGGLAGILVTVVVVGLVLWLSHAFDSGANRTATNVPVSWQRPVVTADALVTQSGVKITQVAVTGDGGLVDLRYKVVDPARANTLHDPRTPPAVVDEESGLVVHQLLMDHSHTGPYKTGVTYYLVFNNPGNWVHHGSRVSVMLGNAQVEHVLVP</sequence>
<evidence type="ECO:0000256" key="2">
    <source>
        <dbReference type="SAM" id="Phobius"/>
    </source>
</evidence>
<keyword evidence="2" id="KW-0812">Transmembrane</keyword>
<accession>A0ABV9VJ69</accession>
<name>A0ABV9VJ69_9ACTN</name>
<organism evidence="3 4">
    <name type="scientific">Dactylosporangium cerinum</name>
    <dbReference type="NCBI Taxonomy" id="1434730"/>
    <lineage>
        <taxon>Bacteria</taxon>
        <taxon>Bacillati</taxon>
        <taxon>Actinomycetota</taxon>
        <taxon>Actinomycetes</taxon>
        <taxon>Micromonosporales</taxon>
        <taxon>Micromonosporaceae</taxon>
        <taxon>Dactylosporangium</taxon>
    </lineage>
</organism>
<gene>
    <name evidence="3" type="ORF">ACFPIJ_00745</name>
</gene>
<reference evidence="4" key="1">
    <citation type="journal article" date="2019" name="Int. J. Syst. Evol. Microbiol.">
        <title>The Global Catalogue of Microorganisms (GCM) 10K type strain sequencing project: providing services to taxonomists for standard genome sequencing and annotation.</title>
        <authorList>
            <consortium name="The Broad Institute Genomics Platform"/>
            <consortium name="The Broad Institute Genome Sequencing Center for Infectious Disease"/>
            <person name="Wu L."/>
            <person name="Ma J."/>
        </authorList>
    </citation>
    <scope>NUCLEOTIDE SEQUENCE [LARGE SCALE GENOMIC DNA]</scope>
    <source>
        <strain evidence="4">CGMCC 4.7152</strain>
    </source>
</reference>
<keyword evidence="2" id="KW-1133">Transmembrane helix</keyword>
<evidence type="ECO:0000256" key="1">
    <source>
        <dbReference type="SAM" id="MobiDB-lite"/>
    </source>
</evidence>
<proteinExistence type="predicted"/>
<protein>
    <recommendedName>
        <fullName evidence="5">DUF4352 domain-containing protein</fullName>
    </recommendedName>
</protein>